<evidence type="ECO:0000313" key="2">
    <source>
        <dbReference type="EMBL" id="KHD12022.1"/>
    </source>
</evidence>
<organism evidence="2 3">
    <name type="scientific">Candidatus Thiomargarita nelsonii</name>
    <dbReference type="NCBI Taxonomy" id="1003181"/>
    <lineage>
        <taxon>Bacteria</taxon>
        <taxon>Pseudomonadati</taxon>
        <taxon>Pseudomonadota</taxon>
        <taxon>Gammaproteobacteria</taxon>
        <taxon>Thiotrichales</taxon>
        <taxon>Thiotrichaceae</taxon>
        <taxon>Thiomargarita</taxon>
    </lineage>
</organism>
<keyword evidence="1" id="KW-1133">Transmembrane helix</keyword>
<evidence type="ECO:0000256" key="1">
    <source>
        <dbReference type="SAM" id="Phobius"/>
    </source>
</evidence>
<protein>
    <submittedName>
        <fullName evidence="2">Uncharacterized protein</fullName>
    </submittedName>
</protein>
<keyword evidence="1" id="KW-0472">Membrane</keyword>
<reference evidence="2 3" key="1">
    <citation type="journal article" date="2016" name="Front. Microbiol.">
        <title>Single-Cell (Meta-)Genomics of a Dimorphic Candidatus Thiomargarita nelsonii Reveals Genomic Plasticity.</title>
        <authorList>
            <person name="Flood B.E."/>
            <person name="Fliss P."/>
            <person name="Jones D.S."/>
            <person name="Dick G.J."/>
            <person name="Jain S."/>
            <person name="Kaster A.K."/>
            <person name="Winkel M."/>
            <person name="Mussmann M."/>
            <person name="Bailey J."/>
        </authorList>
    </citation>
    <scope>NUCLEOTIDE SEQUENCE [LARGE SCALE GENOMIC DNA]</scope>
    <source>
        <strain evidence="2">Hydrate Ridge</strain>
    </source>
</reference>
<evidence type="ECO:0000313" key="3">
    <source>
        <dbReference type="Proteomes" id="UP000030428"/>
    </source>
</evidence>
<comment type="caution">
    <text evidence="2">The sequence shown here is derived from an EMBL/GenBank/DDBJ whole genome shotgun (WGS) entry which is preliminary data.</text>
</comment>
<feature type="transmembrane region" description="Helical" evidence="1">
    <location>
        <begin position="27"/>
        <end position="46"/>
    </location>
</feature>
<name>A0A0A6PN20_9GAMM</name>
<proteinExistence type="predicted"/>
<keyword evidence="3" id="KW-1185">Reference proteome</keyword>
<keyword evidence="1" id="KW-0812">Transmembrane</keyword>
<sequence>MCVFKAIFFWEDKIEEYTKNQALRVMAGYLVMCLSVGIGLLIAQLGHGSDSSSSWWQRFVKLLGWILSEKMRLRACLKSF</sequence>
<accession>A0A0A6PN20</accession>
<dbReference type="EMBL" id="JSZA02000400">
    <property type="protein sequence ID" value="KHD12022.1"/>
    <property type="molecule type" value="Genomic_DNA"/>
</dbReference>
<dbReference type="AlphaFoldDB" id="A0A0A6PN20"/>
<gene>
    <name evidence="2" type="ORF">PN36_34860</name>
</gene>
<dbReference type="Proteomes" id="UP000030428">
    <property type="component" value="Unassembled WGS sequence"/>
</dbReference>